<dbReference type="Pfam" id="PF13493">
    <property type="entry name" value="DUF4118"/>
    <property type="match status" value="1"/>
</dbReference>
<dbReference type="GO" id="GO:0000160">
    <property type="term" value="P:phosphorelay signal transduction system"/>
    <property type="evidence" value="ECO:0007669"/>
    <property type="project" value="UniProtKB-KW"/>
</dbReference>
<feature type="transmembrane region" description="Helical" evidence="12">
    <location>
        <begin position="65"/>
        <end position="82"/>
    </location>
</feature>
<evidence type="ECO:0000256" key="3">
    <source>
        <dbReference type="ARBA" id="ARBA00022679"/>
    </source>
</evidence>
<sequence length="205" mass="21845">MLVPFRVSFSNTNSALILVVVVVAVAIIGNRVAGALAALSAAVWFTFFLTSPYDEFVIGKAADVTTAVLLLVVGLAVSQLAAHARRLKVVAITDARYLGQIHDTARLAQSGASANTVATQVREQLVDLLQLRGCRFEYGTLLGHPPRLESDGTIATGHARWNVERHGLPPQEIELRASGGEFCMDGSSSSPALEAFPPSRHVSSR</sequence>
<evidence type="ECO:0000259" key="13">
    <source>
        <dbReference type="Pfam" id="PF13493"/>
    </source>
</evidence>
<keyword evidence="8 12" id="KW-1133">Transmembrane helix</keyword>
<dbReference type="GO" id="GO:0016020">
    <property type="term" value="C:membrane"/>
    <property type="evidence" value="ECO:0007669"/>
    <property type="project" value="UniProtKB-SubCell"/>
</dbReference>
<feature type="transmembrane region" description="Helical" evidence="12">
    <location>
        <begin position="12"/>
        <end position="29"/>
    </location>
</feature>
<evidence type="ECO:0000256" key="9">
    <source>
        <dbReference type="ARBA" id="ARBA00023012"/>
    </source>
</evidence>
<keyword evidence="3" id="KW-0808">Transferase</keyword>
<dbReference type="Proteomes" id="UP000638648">
    <property type="component" value="Unassembled WGS sequence"/>
</dbReference>
<evidence type="ECO:0000256" key="10">
    <source>
        <dbReference type="ARBA" id="ARBA00023136"/>
    </source>
</evidence>
<evidence type="ECO:0000313" key="14">
    <source>
        <dbReference type="EMBL" id="MBE1607349.1"/>
    </source>
</evidence>
<evidence type="ECO:0000256" key="6">
    <source>
        <dbReference type="ARBA" id="ARBA00022777"/>
    </source>
</evidence>
<keyword evidence="4 12" id="KW-0812">Transmembrane</keyword>
<accession>A0A927MW47</accession>
<dbReference type="EMBL" id="JADBEM010000001">
    <property type="protein sequence ID" value="MBE1607349.1"/>
    <property type="molecule type" value="Genomic_DNA"/>
</dbReference>
<organism evidence="14 15">
    <name type="scientific">Actinopolymorpha pittospori</name>
    <dbReference type="NCBI Taxonomy" id="648752"/>
    <lineage>
        <taxon>Bacteria</taxon>
        <taxon>Bacillati</taxon>
        <taxon>Actinomycetota</taxon>
        <taxon>Actinomycetes</taxon>
        <taxon>Propionibacteriales</taxon>
        <taxon>Actinopolymorphaceae</taxon>
        <taxon>Actinopolymorpha</taxon>
    </lineage>
</organism>
<name>A0A927MW47_9ACTN</name>
<keyword evidence="5" id="KW-0547">Nucleotide-binding</keyword>
<evidence type="ECO:0000256" key="4">
    <source>
        <dbReference type="ARBA" id="ARBA00022692"/>
    </source>
</evidence>
<keyword evidence="15" id="KW-1185">Reference proteome</keyword>
<evidence type="ECO:0000256" key="7">
    <source>
        <dbReference type="ARBA" id="ARBA00022840"/>
    </source>
</evidence>
<dbReference type="InterPro" id="IPR025201">
    <property type="entry name" value="KdpD_TM"/>
</dbReference>
<gene>
    <name evidence="14" type="ORF">HEB94_004197</name>
</gene>
<evidence type="ECO:0000256" key="8">
    <source>
        <dbReference type="ARBA" id="ARBA00022989"/>
    </source>
</evidence>
<keyword evidence="7" id="KW-0067">ATP-binding</keyword>
<dbReference type="GO" id="GO:0016301">
    <property type="term" value="F:kinase activity"/>
    <property type="evidence" value="ECO:0007669"/>
    <property type="project" value="UniProtKB-KW"/>
</dbReference>
<reference evidence="14" key="1">
    <citation type="submission" date="2020-10" db="EMBL/GenBank/DDBJ databases">
        <title>Sequencing the genomes of 1000 actinobacteria strains.</title>
        <authorList>
            <person name="Klenk H.-P."/>
        </authorList>
    </citation>
    <scope>NUCLEOTIDE SEQUENCE</scope>
    <source>
        <strain evidence="14">DSM 45354</strain>
    </source>
</reference>
<keyword evidence="2" id="KW-0597">Phosphoprotein</keyword>
<keyword evidence="6" id="KW-0418">Kinase</keyword>
<dbReference type="Gene3D" id="1.20.120.620">
    <property type="entry name" value="Backbone structure of the membrane domain of e. Coli histidine kinase receptor kdpd"/>
    <property type="match status" value="1"/>
</dbReference>
<feature type="region of interest" description="Disordered" evidence="11">
    <location>
        <begin position="183"/>
        <end position="205"/>
    </location>
</feature>
<dbReference type="AlphaFoldDB" id="A0A927MW47"/>
<comment type="subcellular location">
    <subcellularLocation>
        <location evidence="1">Membrane</location>
        <topology evidence="1">Multi-pass membrane protein</topology>
    </subcellularLocation>
</comment>
<proteinExistence type="predicted"/>
<keyword evidence="10 12" id="KW-0472">Membrane</keyword>
<evidence type="ECO:0000256" key="11">
    <source>
        <dbReference type="SAM" id="MobiDB-lite"/>
    </source>
</evidence>
<dbReference type="GO" id="GO:0005524">
    <property type="term" value="F:ATP binding"/>
    <property type="evidence" value="ECO:0007669"/>
    <property type="project" value="UniProtKB-KW"/>
</dbReference>
<feature type="domain" description="Sensor protein KdpD transmembrane" evidence="13">
    <location>
        <begin position="5"/>
        <end position="87"/>
    </location>
</feature>
<comment type="caution">
    <text evidence="14">The sequence shown here is derived from an EMBL/GenBank/DDBJ whole genome shotgun (WGS) entry which is preliminary data.</text>
</comment>
<evidence type="ECO:0000256" key="5">
    <source>
        <dbReference type="ARBA" id="ARBA00022741"/>
    </source>
</evidence>
<protein>
    <recommendedName>
        <fullName evidence="13">Sensor protein KdpD transmembrane domain-containing protein</fullName>
    </recommendedName>
</protein>
<evidence type="ECO:0000256" key="1">
    <source>
        <dbReference type="ARBA" id="ARBA00004141"/>
    </source>
</evidence>
<keyword evidence="9" id="KW-0902">Two-component regulatory system</keyword>
<evidence type="ECO:0000313" key="15">
    <source>
        <dbReference type="Proteomes" id="UP000638648"/>
    </source>
</evidence>
<evidence type="ECO:0000256" key="2">
    <source>
        <dbReference type="ARBA" id="ARBA00022553"/>
    </source>
</evidence>
<dbReference type="InterPro" id="IPR038318">
    <property type="entry name" value="KdpD_sf"/>
</dbReference>
<evidence type="ECO:0000256" key="12">
    <source>
        <dbReference type="SAM" id="Phobius"/>
    </source>
</evidence>